<dbReference type="EMBL" id="AOKF01000993">
    <property type="protein sequence ID" value="EPN63512.1"/>
    <property type="molecule type" value="Genomic_DNA"/>
</dbReference>
<protein>
    <submittedName>
        <fullName evidence="1">Glycolate oxidase subunit GlcD</fullName>
    </submittedName>
</protein>
<name>A0A656JZU4_PSESF</name>
<dbReference type="AlphaFoldDB" id="A0A656JZU4"/>
<proteinExistence type="predicted"/>
<dbReference type="Proteomes" id="UP000018849">
    <property type="component" value="Unassembled WGS sequence"/>
</dbReference>
<evidence type="ECO:0000313" key="1">
    <source>
        <dbReference type="EMBL" id="EPN63512.1"/>
    </source>
</evidence>
<evidence type="ECO:0000313" key="2">
    <source>
        <dbReference type="Proteomes" id="UP000018849"/>
    </source>
</evidence>
<sequence>MLGGLMNILYDERIDGVLPAVDKQQLLD</sequence>
<reference evidence="1 2" key="1">
    <citation type="journal article" date="2013" name="PLoS Pathog.">
        <title>Genomic analysis of the Kiwifruit pathogen Pseudomonas syringae pv. actinidiae provides insight into the origins of an emergent plant disease.</title>
        <authorList>
            <person name="McCann H.C."/>
            <person name="Rikkerink E.H."/>
            <person name="Bertels F."/>
            <person name="Fiers M."/>
            <person name="Lu A."/>
            <person name="Rees-George J."/>
            <person name="Andersen M.T."/>
            <person name="Gleave A.P."/>
            <person name="Haubold B."/>
            <person name="Wohlers M.W."/>
            <person name="Guttman D.S."/>
            <person name="Wang P.W."/>
            <person name="Straub C."/>
            <person name="Vanneste J.L."/>
            <person name="Rainey P.B."/>
            <person name="Templeton M.D."/>
        </authorList>
    </citation>
    <scope>NUCLEOTIDE SEQUENCE [LARGE SCALE GENOMIC DNA]</scope>
    <source>
        <strain evidence="1 2">ICMP 19096</strain>
    </source>
</reference>
<organism evidence="1 2">
    <name type="scientific">Pseudomonas syringae pv. actinidiae ICMP 19096</name>
    <dbReference type="NCBI Taxonomy" id="1194405"/>
    <lineage>
        <taxon>Bacteria</taxon>
        <taxon>Pseudomonadati</taxon>
        <taxon>Pseudomonadota</taxon>
        <taxon>Gammaproteobacteria</taxon>
        <taxon>Pseudomonadales</taxon>
        <taxon>Pseudomonadaceae</taxon>
        <taxon>Pseudomonas</taxon>
        <taxon>Pseudomonas syringae</taxon>
    </lineage>
</organism>
<comment type="caution">
    <text evidence="1">The sequence shown here is derived from an EMBL/GenBank/DDBJ whole genome shotgun (WGS) entry which is preliminary data.</text>
</comment>
<gene>
    <name evidence="1" type="ORF">A245_11822</name>
</gene>
<accession>A0A656JZU4</accession>
<feature type="non-terminal residue" evidence="1">
    <location>
        <position position="28"/>
    </location>
</feature>